<proteinExistence type="inferred from homology"/>
<evidence type="ECO:0000256" key="4">
    <source>
        <dbReference type="ARBA" id="ARBA00022692"/>
    </source>
</evidence>
<dbReference type="CDD" id="cd06261">
    <property type="entry name" value="TM_PBP2"/>
    <property type="match status" value="1"/>
</dbReference>
<feature type="transmembrane region" description="Helical" evidence="7">
    <location>
        <begin position="184"/>
        <end position="206"/>
    </location>
</feature>
<sequence>MIMSRSWGERIFDISNSLLLILLSLVTLYPFLYVLIASLSDPAWVVQVRGLLWYPKGLNFEAYSMVFKNPAIMTGYLNTILYVILGTSLNILMTSFGAYALSRQDVMWKNPVMFMIVFTMFFSGGLIPTYLLINDLGMVDTRWALLIPTAMSAYNLIIMRTAFQGVPISLEESAKLDGANDFTILFRVILPLSMPVVAVMVLFYGVAHWNAWFSALIYLRTRDLYPLQLILREILITNSTESMMTGVGGNDKMPIGETIKYATIIVATAPILFLYPFLQKYFVKGVMIGAIKG</sequence>
<feature type="transmembrane region" description="Helical" evidence="7">
    <location>
        <begin position="12"/>
        <end position="36"/>
    </location>
</feature>
<evidence type="ECO:0000256" key="6">
    <source>
        <dbReference type="ARBA" id="ARBA00023136"/>
    </source>
</evidence>
<comment type="caution">
    <text evidence="9">The sequence shown here is derived from an EMBL/GenBank/DDBJ whole genome shotgun (WGS) entry which is preliminary data.</text>
</comment>
<feature type="transmembrane region" description="Helical" evidence="7">
    <location>
        <begin position="145"/>
        <end position="163"/>
    </location>
</feature>
<protein>
    <submittedName>
        <fullName evidence="9">ABC transporter permease subunit</fullName>
    </submittedName>
</protein>
<evidence type="ECO:0000259" key="8">
    <source>
        <dbReference type="PROSITE" id="PS50928"/>
    </source>
</evidence>
<feature type="transmembrane region" description="Helical" evidence="7">
    <location>
        <begin position="80"/>
        <end position="101"/>
    </location>
</feature>
<dbReference type="PANTHER" id="PTHR43744:SF9">
    <property type="entry name" value="POLYGALACTURONAN_RHAMNOGALACTURONAN TRANSPORT SYSTEM PERMEASE PROTEIN YTCP"/>
    <property type="match status" value="1"/>
</dbReference>
<dbReference type="SUPFAM" id="SSF161098">
    <property type="entry name" value="MetI-like"/>
    <property type="match status" value="1"/>
</dbReference>
<dbReference type="Gene3D" id="1.10.3720.10">
    <property type="entry name" value="MetI-like"/>
    <property type="match status" value="1"/>
</dbReference>
<comment type="subcellular location">
    <subcellularLocation>
        <location evidence="1 7">Cell membrane</location>
        <topology evidence="1 7">Multi-pass membrane protein</topology>
    </subcellularLocation>
</comment>
<evidence type="ECO:0000313" key="9">
    <source>
        <dbReference type="EMBL" id="NOU66084.1"/>
    </source>
</evidence>
<keyword evidence="4 7" id="KW-0812">Transmembrane</keyword>
<keyword evidence="2 7" id="KW-0813">Transport</keyword>
<keyword evidence="6 7" id="KW-0472">Membrane</keyword>
<gene>
    <name evidence="9" type="ORF">GC096_18775</name>
</gene>
<evidence type="ECO:0000256" key="1">
    <source>
        <dbReference type="ARBA" id="ARBA00004651"/>
    </source>
</evidence>
<evidence type="ECO:0000256" key="3">
    <source>
        <dbReference type="ARBA" id="ARBA00022475"/>
    </source>
</evidence>
<evidence type="ECO:0000256" key="5">
    <source>
        <dbReference type="ARBA" id="ARBA00022989"/>
    </source>
</evidence>
<dbReference type="InterPro" id="IPR000515">
    <property type="entry name" value="MetI-like"/>
</dbReference>
<organism evidence="9 10">
    <name type="scientific">Paenibacillus plantarum</name>
    <dbReference type="NCBI Taxonomy" id="2654975"/>
    <lineage>
        <taxon>Bacteria</taxon>
        <taxon>Bacillati</taxon>
        <taxon>Bacillota</taxon>
        <taxon>Bacilli</taxon>
        <taxon>Bacillales</taxon>
        <taxon>Paenibacillaceae</taxon>
        <taxon>Paenibacillus</taxon>
    </lineage>
</organism>
<evidence type="ECO:0000256" key="7">
    <source>
        <dbReference type="RuleBase" id="RU363032"/>
    </source>
</evidence>
<keyword evidence="5 7" id="KW-1133">Transmembrane helix</keyword>
<accession>A0ABX1XCL5</accession>
<feature type="transmembrane region" description="Helical" evidence="7">
    <location>
        <begin position="113"/>
        <end position="133"/>
    </location>
</feature>
<feature type="domain" description="ABC transmembrane type-1" evidence="8">
    <location>
        <begin position="76"/>
        <end position="276"/>
    </location>
</feature>
<dbReference type="PROSITE" id="PS50928">
    <property type="entry name" value="ABC_TM1"/>
    <property type="match status" value="1"/>
</dbReference>
<reference evidence="9 10" key="1">
    <citation type="submission" date="2019-10" db="EMBL/GenBank/DDBJ databases">
        <title>Description of Paenibacillus humi sp. nov.</title>
        <authorList>
            <person name="Carlier A."/>
            <person name="Qi S."/>
        </authorList>
    </citation>
    <scope>NUCLEOTIDE SEQUENCE [LARGE SCALE GENOMIC DNA]</scope>
    <source>
        <strain evidence="9 10">LMG 31461</strain>
    </source>
</reference>
<dbReference type="PANTHER" id="PTHR43744">
    <property type="entry name" value="ABC TRANSPORTER PERMEASE PROTEIN MG189-RELATED-RELATED"/>
    <property type="match status" value="1"/>
</dbReference>
<comment type="similarity">
    <text evidence="7">Belongs to the binding-protein-dependent transport system permease family.</text>
</comment>
<evidence type="ECO:0000256" key="2">
    <source>
        <dbReference type="ARBA" id="ARBA00022448"/>
    </source>
</evidence>
<name>A0ABX1XCL5_9BACL</name>
<dbReference type="Proteomes" id="UP000653578">
    <property type="component" value="Unassembled WGS sequence"/>
</dbReference>
<keyword evidence="3" id="KW-1003">Cell membrane</keyword>
<keyword evidence="10" id="KW-1185">Reference proteome</keyword>
<evidence type="ECO:0000313" key="10">
    <source>
        <dbReference type="Proteomes" id="UP000653578"/>
    </source>
</evidence>
<dbReference type="Pfam" id="PF00528">
    <property type="entry name" value="BPD_transp_1"/>
    <property type="match status" value="1"/>
</dbReference>
<dbReference type="InterPro" id="IPR035906">
    <property type="entry name" value="MetI-like_sf"/>
</dbReference>
<feature type="transmembrane region" description="Helical" evidence="7">
    <location>
        <begin position="259"/>
        <end position="278"/>
    </location>
</feature>
<dbReference type="EMBL" id="WHNY01000060">
    <property type="protein sequence ID" value="NOU66084.1"/>
    <property type="molecule type" value="Genomic_DNA"/>
</dbReference>